<dbReference type="Proteomes" id="UP000489351">
    <property type="component" value="Unassembled WGS sequence"/>
</dbReference>
<dbReference type="EMBL" id="RXYK01000011">
    <property type="protein sequence ID" value="RTY36959.1"/>
    <property type="molecule type" value="Genomic_DNA"/>
</dbReference>
<dbReference type="InterPro" id="IPR019268">
    <property type="entry name" value="DUF2278"/>
</dbReference>
<comment type="caution">
    <text evidence="2">The sequence shown here is derived from an EMBL/GenBank/DDBJ whole genome shotgun (WGS) entry which is preliminary data.</text>
</comment>
<proteinExistence type="predicted"/>
<dbReference type="AlphaFoldDB" id="A0A3S0MQ03"/>
<evidence type="ECO:0000313" key="3">
    <source>
        <dbReference type="Proteomes" id="UP000279908"/>
    </source>
</evidence>
<protein>
    <submittedName>
        <fullName evidence="2">DUF2278 family protein</fullName>
    </submittedName>
</protein>
<dbReference type="RefSeq" id="WP_126384790.1">
    <property type="nucleotide sequence ID" value="NZ_RXYK01000011.1"/>
</dbReference>
<sequence>MPLDDGYGVLSGTLESWYCDHDGSDRKYYHCNMRVKARGRQYRCPVDLDSKQLSDGLQWRVVDPVHSLPLPLRHIADGWHFLESRPGSGALDYYRSSELQPSPECVHAAAGEAEDGSVDTQEHCPPWKSGSGTDAFDDLEPLLSQCVRIMVFGEPFRTGRGVHNIHQNQGDPLRSRWRAENGPWQDGAVLVMRDNGSIAAFLCKFKTQHFFPPVSA</sequence>
<accession>A0A3S0MQ03</accession>
<evidence type="ECO:0000313" key="4">
    <source>
        <dbReference type="Proteomes" id="UP000489351"/>
    </source>
</evidence>
<keyword evidence="4" id="KW-1185">Reference proteome</keyword>
<name>A0A3S0MQ03_CHLPH</name>
<dbReference type="EMBL" id="WUBZ01000016">
    <property type="protein sequence ID" value="MWV54628.1"/>
    <property type="molecule type" value="Genomic_DNA"/>
</dbReference>
<dbReference type="Pfam" id="PF10042">
    <property type="entry name" value="DUF2278"/>
    <property type="match status" value="1"/>
</dbReference>
<reference evidence="1 4" key="2">
    <citation type="submission" date="2019-11" db="EMBL/GenBank/DDBJ databases">
        <title>Green- and brown-colored morphotypes of Chlorobia in the stratified aquatic ecosystems of Kandalaksha Gulf (White Sea): A model for study of the accessory genome evolution.</title>
        <authorList>
            <person name="Grouzdev D.S."/>
        </authorList>
    </citation>
    <scope>NUCLEOTIDE SEQUENCE [LARGE SCALE GENOMIC DNA]</scope>
    <source>
        <strain evidence="1 4">ZM</strain>
    </source>
</reference>
<organism evidence="2 3">
    <name type="scientific">Chlorobium phaeovibrioides</name>
    <dbReference type="NCBI Taxonomy" id="1094"/>
    <lineage>
        <taxon>Bacteria</taxon>
        <taxon>Pseudomonadati</taxon>
        <taxon>Chlorobiota</taxon>
        <taxon>Chlorobiia</taxon>
        <taxon>Chlorobiales</taxon>
        <taxon>Chlorobiaceae</taxon>
        <taxon>Chlorobium/Pelodictyon group</taxon>
        <taxon>Chlorobium</taxon>
    </lineage>
</organism>
<dbReference type="Proteomes" id="UP000279908">
    <property type="component" value="Unassembled WGS sequence"/>
</dbReference>
<gene>
    <name evidence="2" type="ORF">EKD02_07525</name>
    <name evidence="1" type="ORF">GJ685_06055</name>
</gene>
<reference evidence="2 3" key="1">
    <citation type="submission" date="2018-12" db="EMBL/GenBank/DDBJ databases">
        <authorList>
            <person name="Lunina O.N."/>
            <person name="Grouzdev D.S."/>
            <person name="Gorlenko V.M."/>
            <person name="Savvichev A.S."/>
        </authorList>
    </citation>
    <scope>NUCLEOTIDE SEQUENCE [LARGE SCALE GENOMIC DNA]</scope>
    <source>
        <strain evidence="2 3">BrKhr-17</strain>
    </source>
</reference>
<evidence type="ECO:0000313" key="1">
    <source>
        <dbReference type="EMBL" id="MWV54628.1"/>
    </source>
</evidence>
<evidence type="ECO:0000313" key="2">
    <source>
        <dbReference type="EMBL" id="RTY36959.1"/>
    </source>
</evidence>